<comment type="caution">
    <text evidence="3">The sequence shown here is derived from an EMBL/GenBank/DDBJ whole genome shotgun (WGS) entry which is preliminary data.</text>
</comment>
<dbReference type="PANTHER" id="PTHR34819:SF3">
    <property type="entry name" value="CELL SURFACE PROTEIN"/>
    <property type="match status" value="1"/>
</dbReference>
<feature type="domain" description="Ig-like" evidence="2">
    <location>
        <begin position="812"/>
        <end position="919"/>
    </location>
</feature>
<dbReference type="InterPro" id="IPR051172">
    <property type="entry name" value="Chlamydia_OmcB"/>
</dbReference>
<organism evidence="3 4">
    <name type="scientific">Salmonirosea aquatica</name>
    <dbReference type="NCBI Taxonomy" id="2654236"/>
    <lineage>
        <taxon>Bacteria</taxon>
        <taxon>Pseudomonadati</taxon>
        <taxon>Bacteroidota</taxon>
        <taxon>Cytophagia</taxon>
        <taxon>Cytophagales</taxon>
        <taxon>Spirosomataceae</taxon>
        <taxon>Salmonirosea</taxon>
    </lineage>
</organism>
<dbReference type="InterPro" id="IPR001434">
    <property type="entry name" value="OmcB-like_DUF11"/>
</dbReference>
<accession>A0A7C9BE28</accession>
<dbReference type="Pfam" id="PF13585">
    <property type="entry name" value="CHU_C"/>
    <property type="match status" value="1"/>
</dbReference>
<gene>
    <name evidence="3" type="ORF">GBK04_05480</name>
</gene>
<dbReference type="RefSeq" id="WP_152757595.1">
    <property type="nucleotide sequence ID" value="NZ_WHLY01000002.1"/>
</dbReference>
<dbReference type="InterPro" id="IPR047589">
    <property type="entry name" value="DUF11_rpt"/>
</dbReference>
<dbReference type="InterPro" id="IPR044023">
    <property type="entry name" value="Ig_7"/>
</dbReference>
<dbReference type="Proteomes" id="UP000479293">
    <property type="component" value="Unassembled WGS sequence"/>
</dbReference>
<dbReference type="PANTHER" id="PTHR34819">
    <property type="entry name" value="LARGE CYSTEINE-RICH PERIPLASMIC PROTEIN OMCB"/>
    <property type="match status" value="1"/>
</dbReference>
<dbReference type="NCBIfam" id="TIGR01451">
    <property type="entry name" value="B_ant_repeat"/>
    <property type="match status" value="1"/>
</dbReference>
<name>A0A7C9BE28_9BACT</name>
<feature type="region of interest" description="Disordered" evidence="1">
    <location>
        <begin position="1356"/>
        <end position="1383"/>
    </location>
</feature>
<dbReference type="InterPro" id="IPR013783">
    <property type="entry name" value="Ig-like_fold"/>
</dbReference>
<evidence type="ECO:0000313" key="3">
    <source>
        <dbReference type="EMBL" id="MPR32821.1"/>
    </source>
</evidence>
<dbReference type="PROSITE" id="PS50835">
    <property type="entry name" value="IG_LIKE"/>
    <property type="match status" value="1"/>
</dbReference>
<dbReference type="InterPro" id="IPR026341">
    <property type="entry name" value="T9SS_type_B"/>
</dbReference>
<sequence length="1652" mass="169746">MEICPGESVVLTAHECEGVVKWSDGETGTSITVSPMTTTSYSAKCVIGTCESAQSEQHEIKVSKPDAPMIASNKLTVCPGGSATLTATNCEGTVKWSTGQTGTSINVTLAATKSFTATCKTEACESGESNTVTINVVIPTTPIIASDKTVICSGDSVKLTATGCAGTVNWSNGRMGASIYVSPSATTSYTAKCKVEGCESGISNTLTINVNTSGTAPVIAANKTDICAGDEVTLTATGCIGSVKWSSGAEGASIKVNPTTTTNYTATCKTTAGTCASGASNQLTIQVSPVTPPVLTANKMSICAGDSVTITATGCTGQVKWDNGMTGASIKVKPTSTTTYTATCEKGTCISAKATITIDVTTTPPPTVVCSTDSICKGGSVTLLIENCAGTAKWSTGQTGVAIVVSPVVTTNYTAKCVVNGCESASSGVYKINVVEPLKPVLVASKNSINAGDSTKITATGCENGMLEWSNASAGNSITVSPTSTTTYTAICIVKECISDTAKITIMVNGCDVVAPTITASSPTVCVGDSVTLRATGCTQTVVWSTGQTGPSITVALSATKTFTASCKVDDLCTSTPSNAVTVSVTKLSVPTIAASSKSICSGDSVKLTAMGCEGNVMWSNGMTGASIFVKPTATTSFSAVCKLGSCESKPSLACVITVGKPEAPAIVAAATTVCFGESVNLTASGCSANATVTWSNGQTGSSIVVSPEATTTYTAKCITSGNCQSNASTPVVVKVVPKVDKPLTQNLTNSCPATTVNLTLGVTSTPKSTGGTFIYRKGITPGSTAVENPASAPAGTYYVFEQTTAGCYSAPSIIVVTITNCNNPVACETNPATANAGNDATICAAVSYQLTGSIGGAATSATWTTDGTGTFDNPASLTATYMPSLADIGKGSVTLSLKTNDPDGAGTCKSATDSMVLTLKSIKIRPRIAINGVTKTDTATTTLTVCAGDSVVLTALDLLDESSSAYTYKWNGGAASSKVNFVVKTSGTYSLTLVNKDGCTSIASPKVIIIVKDALVKPIVSNKRNTCPATTVDLTTAITGLPASGNSYIYRIGASPMSDEIVSPQAVGAGTYYVFEKSSMGCYSEPAKIEVNIVDCAADTVKTDLAIYKTVDKTTVNTGGEVTYSIKIKNNGPVNATNITILDILPAGIEYIAGVGYSIEGNVIKGVIPALAAYDSLIFSCAVKVTGVGPIKNVVRIANFDQLDSNLSNNVSEVDIVATGGPITKANSIGVAKMAGTPVKISEGVYDVPYTIMVKNLGTNDLTKVQVDDNLSLTFGNGAVIVPGSISVTADPGFTVNPLYTGAGANTGLLVDSLSTLPHGVMRDIMLTVRVDVTKATTTTFNNIAMGSGMGADRSMVADSSTVGNNPDPDNDLDPTNDSSPTPIVLNSVPGEARIGVALAVKDTVRQSNGSYNITYVAIVKNYGTAALTNVQVTDSLFSVFNTKTGATFRKVGTPRASNISQLAVNPDFDGINDVELLISSNSRLNAGATDTLTFTINVSTDGRSTPYMNWVYASAKFGTISVADKSTNGLKPDLNGNNDPTEAGENELTPIVIPGGTKIFIPEGFSPNGDGINDYFVIRNTGGKKVILEIYNRWMTLVYKNNDYKNDWDGTTNNGLRVGSTSQGLPDGTYFYVVKLENGEQFVRYLTITR</sequence>
<evidence type="ECO:0000256" key="1">
    <source>
        <dbReference type="SAM" id="MobiDB-lite"/>
    </source>
</evidence>
<dbReference type="Pfam" id="PF19081">
    <property type="entry name" value="Ig_7"/>
    <property type="match status" value="1"/>
</dbReference>
<dbReference type="Gene3D" id="2.60.40.10">
    <property type="entry name" value="Immunoglobulins"/>
    <property type="match status" value="1"/>
</dbReference>
<keyword evidence="4" id="KW-1185">Reference proteome</keyword>
<dbReference type="EMBL" id="WHLY01000002">
    <property type="protein sequence ID" value="MPR32821.1"/>
    <property type="molecule type" value="Genomic_DNA"/>
</dbReference>
<dbReference type="NCBIfam" id="TIGR04131">
    <property type="entry name" value="Bac_Flav_CTERM"/>
    <property type="match status" value="1"/>
</dbReference>
<proteinExistence type="predicted"/>
<evidence type="ECO:0000313" key="4">
    <source>
        <dbReference type="Proteomes" id="UP000479293"/>
    </source>
</evidence>
<protein>
    <submittedName>
        <fullName evidence="3">DUF11 domain-containing protein</fullName>
    </submittedName>
</protein>
<evidence type="ECO:0000259" key="2">
    <source>
        <dbReference type="PROSITE" id="PS50835"/>
    </source>
</evidence>
<reference evidence="3 4" key="1">
    <citation type="submission" date="2019-10" db="EMBL/GenBank/DDBJ databases">
        <title>Draft Genome Sequence of Cytophagaceae sp. SJW1-29.</title>
        <authorList>
            <person name="Choi A."/>
        </authorList>
    </citation>
    <scope>NUCLEOTIDE SEQUENCE [LARGE SCALE GENOMIC DNA]</scope>
    <source>
        <strain evidence="3 4">SJW1-29</strain>
    </source>
</reference>
<dbReference type="InterPro" id="IPR007110">
    <property type="entry name" value="Ig-like_dom"/>
</dbReference>
<dbReference type="Pfam" id="PF01345">
    <property type="entry name" value="DUF11"/>
    <property type="match status" value="1"/>
</dbReference>